<keyword evidence="4 7" id="KW-0812">Transmembrane</keyword>
<comment type="similarity">
    <text evidence="7">Belongs to the binding-protein-dependent transport system permease family.</text>
</comment>
<evidence type="ECO:0000256" key="3">
    <source>
        <dbReference type="ARBA" id="ARBA00022475"/>
    </source>
</evidence>
<sequence length="327" mass="36678" precursor="true">MISGNYLLRRICYSGASFFVCMTITFFLLHLMPGDYITNYLLSLSNQIPQAAVDQFRHQFGLDLPLTQQYALYIVNILHGQWGYSYAYGQPVFSMITEKLGWSLILLVPATILGILIGTIIGAWSGWRSGGKQDLAIFNVMIVIRAIPEFWWAIMAVMVFAFYLRWFPLGGYTSISVLSTGLSIPDLLYHAILPIALMTFFIATGNYYVMRNSMIAVIGEDYITTARAKGLDERNILWRHALKNALLPMVTITTFQCAAIIMGNVFVETVFSWPGIGFLTTEALTNRDLPLLEGIFLLDSLMTIGAMLVADILSSMIDPRIRMGNDE</sequence>
<keyword evidence="10" id="KW-1185">Reference proteome</keyword>
<evidence type="ECO:0000256" key="1">
    <source>
        <dbReference type="ARBA" id="ARBA00004651"/>
    </source>
</evidence>
<dbReference type="InterPro" id="IPR035906">
    <property type="entry name" value="MetI-like_sf"/>
</dbReference>
<feature type="transmembrane region" description="Helical" evidence="7">
    <location>
        <begin position="136"/>
        <end position="167"/>
    </location>
</feature>
<name>A7IAY1_METB6</name>
<dbReference type="EMBL" id="CP000780">
    <property type="protein sequence ID" value="ABS56892.1"/>
    <property type="molecule type" value="Genomic_DNA"/>
</dbReference>
<evidence type="ECO:0000259" key="8">
    <source>
        <dbReference type="PROSITE" id="PS50928"/>
    </source>
</evidence>
<proteinExistence type="inferred from homology"/>
<dbReference type="KEGG" id="mbn:Mboo_2378"/>
<dbReference type="Pfam" id="PF19300">
    <property type="entry name" value="BPD_transp_1_N"/>
    <property type="match status" value="1"/>
</dbReference>
<dbReference type="eggNOG" id="arCOG00751">
    <property type="taxonomic scope" value="Archaea"/>
</dbReference>
<dbReference type="GO" id="GO:0055085">
    <property type="term" value="P:transmembrane transport"/>
    <property type="evidence" value="ECO:0007669"/>
    <property type="project" value="InterPro"/>
</dbReference>
<dbReference type="Pfam" id="PF00528">
    <property type="entry name" value="BPD_transp_1"/>
    <property type="match status" value="1"/>
</dbReference>
<keyword evidence="2 7" id="KW-0813">Transport</keyword>
<protein>
    <submittedName>
        <fullName evidence="9">Binding-protein-dependent transport systems inner membrane component</fullName>
    </submittedName>
</protein>
<dbReference type="GeneID" id="5410671"/>
<dbReference type="PROSITE" id="PS50928">
    <property type="entry name" value="ABC_TM1"/>
    <property type="match status" value="1"/>
</dbReference>
<dbReference type="PANTHER" id="PTHR43376:SF1">
    <property type="entry name" value="OLIGOPEPTIDE TRANSPORT SYSTEM PERMEASE PROTEIN"/>
    <property type="match status" value="1"/>
</dbReference>
<reference evidence="10" key="1">
    <citation type="journal article" date="2015" name="Microbiology">
        <title>Genome of Methanoregula boonei 6A8 reveals adaptations to oligotrophic peatland environments.</title>
        <authorList>
            <person name="Braeuer S."/>
            <person name="Cadillo-Quiroz H."/>
            <person name="Kyrpides N."/>
            <person name="Woyke T."/>
            <person name="Goodwin L."/>
            <person name="Detter C."/>
            <person name="Podell S."/>
            <person name="Yavitt J.B."/>
            <person name="Zinder S.H."/>
        </authorList>
    </citation>
    <scope>NUCLEOTIDE SEQUENCE [LARGE SCALE GENOMIC DNA]</scope>
    <source>
        <strain evidence="10">DSM 21154 / JCM 14090 / 6A8</strain>
    </source>
</reference>
<feature type="transmembrane region" description="Helical" evidence="7">
    <location>
        <begin position="100"/>
        <end position="124"/>
    </location>
</feature>
<dbReference type="SUPFAM" id="SSF161098">
    <property type="entry name" value="MetI-like"/>
    <property type="match status" value="1"/>
</dbReference>
<dbReference type="CDD" id="cd06261">
    <property type="entry name" value="TM_PBP2"/>
    <property type="match status" value="1"/>
</dbReference>
<feature type="transmembrane region" description="Helical" evidence="7">
    <location>
        <begin position="187"/>
        <end position="209"/>
    </location>
</feature>
<dbReference type="PANTHER" id="PTHR43376">
    <property type="entry name" value="OLIGOPEPTIDE TRANSPORT SYSTEM PERMEASE PROTEIN"/>
    <property type="match status" value="1"/>
</dbReference>
<dbReference type="RefSeq" id="WP_012107954.1">
    <property type="nucleotide sequence ID" value="NC_009712.1"/>
</dbReference>
<feature type="transmembrane region" description="Helical" evidence="7">
    <location>
        <begin position="294"/>
        <end position="313"/>
    </location>
</feature>
<dbReference type="Proteomes" id="UP000002408">
    <property type="component" value="Chromosome"/>
</dbReference>
<keyword evidence="5 7" id="KW-1133">Transmembrane helix</keyword>
<keyword evidence="3" id="KW-1003">Cell membrane</keyword>
<dbReference type="GO" id="GO:0005886">
    <property type="term" value="C:plasma membrane"/>
    <property type="evidence" value="ECO:0007669"/>
    <property type="project" value="UniProtKB-SubCell"/>
</dbReference>
<evidence type="ECO:0000313" key="10">
    <source>
        <dbReference type="Proteomes" id="UP000002408"/>
    </source>
</evidence>
<accession>A7IAY1</accession>
<feature type="domain" description="ABC transmembrane type-1" evidence="8">
    <location>
        <begin position="100"/>
        <end position="314"/>
    </location>
</feature>
<keyword evidence="6 7" id="KW-0472">Membrane</keyword>
<dbReference type="Gene3D" id="1.10.3720.10">
    <property type="entry name" value="MetI-like"/>
    <property type="match status" value="1"/>
</dbReference>
<evidence type="ECO:0000313" key="9">
    <source>
        <dbReference type="EMBL" id="ABS56892.1"/>
    </source>
</evidence>
<gene>
    <name evidence="9" type="ordered locus">Mboo_2378</name>
</gene>
<feature type="transmembrane region" description="Helical" evidence="7">
    <location>
        <begin position="245"/>
        <end position="267"/>
    </location>
</feature>
<dbReference type="STRING" id="456442.Mboo_2378"/>
<organism evidence="9 10">
    <name type="scientific">Methanoregula boonei (strain DSM 21154 / JCM 14090 / 6A8)</name>
    <dbReference type="NCBI Taxonomy" id="456442"/>
    <lineage>
        <taxon>Archaea</taxon>
        <taxon>Methanobacteriati</taxon>
        <taxon>Methanobacteriota</taxon>
        <taxon>Stenosarchaea group</taxon>
        <taxon>Methanomicrobia</taxon>
        <taxon>Methanomicrobiales</taxon>
        <taxon>Methanoregulaceae</taxon>
        <taxon>Methanoregula</taxon>
    </lineage>
</organism>
<evidence type="ECO:0000256" key="5">
    <source>
        <dbReference type="ARBA" id="ARBA00022989"/>
    </source>
</evidence>
<evidence type="ECO:0000256" key="6">
    <source>
        <dbReference type="ARBA" id="ARBA00023136"/>
    </source>
</evidence>
<comment type="subcellular location">
    <subcellularLocation>
        <location evidence="1 7">Cell membrane</location>
        <topology evidence="1 7">Multi-pass membrane protein</topology>
    </subcellularLocation>
</comment>
<dbReference type="InterPro" id="IPR000515">
    <property type="entry name" value="MetI-like"/>
</dbReference>
<dbReference type="AlphaFoldDB" id="A7IAY1"/>
<evidence type="ECO:0000256" key="2">
    <source>
        <dbReference type="ARBA" id="ARBA00022448"/>
    </source>
</evidence>
<dbReference type="HOGENOM" id="CLU_036879_1_2_2"/>
<dbReference type="InterPro" id="IPR045621">
    <property type="entry name" value="BPD_transp_1_N"/>
</dbReference>
<feature type="transmembrane region" description="Helical" evidence="7">
    <location>
        <begin position="12"/>
        <end position="32"/>
    </location>
</feature>
<evidence type="ECO:0000256" key="7">
    <source>
        <dbReference type="RuleBase" id="RU363032"/>
    </source>
</evidence>
<evidence type="ECO:0000256" key="4">
    <source>
        <dbReference type="ARBA" id="ARBA00022692"/>
    </source>
</evidence>